<name>A0A9Q2XP28_9PSED</name>
<evidence type="ECO:0000256" key="1">
    <source>
        <dbReference type="SAM" id="Phobius"/>
    </source>
</evidence>
<keyword evidence="1" id="KW-0812">Transmembrane</keyword>
<feature type="domain" description="Putative Flp pilus-assembly TadG-like N-terminal" evidence="2">
    <location>
        <begin position="13"/>
        <end position="59"/>
    </location>
</feature>
<protein>
    <recommendedName>
        <fullName evidence="2">Putative Flp pilus-assembly TadG-like N-terminal domain-containing protein</fullName>
    </recommendedName>
</protein>
<dbReference type="Pfam" id="PF13400">
    <property type="entry name" value="Tad"/>
    <property type="match status" value="1"/>
</dbReference>
<reference evidence="3" key="1">
    <citation type="journal article" date="2022" name="Int. J. Syst. Evol. Microbiol.">
        <title>Pseudomonas aegrilactucae sp. nov. and Pseudomonas morbosilactucae sp. nov., pathogens causing bacterial rot of lettuce in Japan.</title>
        <authorList>
            <person name="Sawada H."/>
            <person name="Fujikawa T."/>
            <person name="Satou M."/>
        </authorList>
    </citation>
    <scope>NUCLEOTIDE SEQUENCE</scope>
    <source>
        <strain evidence="3">MAFF 301350</strain>
    </source>
</reference>
<dbReference type="Proteomes" id="UP001106592">
    <property type="component" value="Unassembled WGS sequence"/>
</dbReference>
<dbReference type="RefSeq" id="WP_341869644.1">
    <property type="nucleotide sequence ID" value="NZ_JAHTBI010000091.1"/>
</dbReference>
<evidence type="ECO:0000313" key="3">
    <source>
        <dbReference type="EMBL" id="MBV6289752.1"/>
    </source>
</evidence>
<evidence type="ECO:0000313" key="4">
    <source>
        <dbReference type="Proteomes" id="UP001106592"/>
    </source>
</evidence>
<feature type="transmembrane region" description="Helical" evidence="1">
    <location>
        <begin position="12"/>
        <end position="34"/>
    </location>
</feature>
<dbReference type="EMBL" id="JAHTBI010000091">
    <property type="protein sequence ID" value="MBV6289752.1"/>
    <property type="molecule type" value="Genomic_DNA"/>
</dbReference>
<keyword evidence="1" id="KW-0472">Membrane</keyword>
<organism evidence="3 4">
    <name type="scientific">Pseudomonas aegrilactucae</name>
    <dbReference type="NCBI Taxonomy" id="2854028"/>
    <lineage>
        <taxon>Bacteria</taxon>
        <taxon>Pseudomonadati</taxon>
        <taxon>Pseudomonadota</taxon>
        <taxon>Gammaproteobacteria</taxon>
        <taxon>Pseudomonadales</taxon>
        <taxon>Pseudomonadaceae</taxon>
        <taxon>Pseudomonas</taxon>
    </lineage>
</organism>
<feature type="non-terminal residue" evidence="3">
    <location>
        <position position="80"/>
    </location>
</feature>
<reference evidence="3" key="2">
    <citation type="journal article" date="2023" name="Plant Pathol.">
        <title>Dismantling and reorganizing Pseudomonas marginalis sensu#lato.</title>
        <authorList>
            <person name="Sawada H."/>
            <person name="Fujikawa T."/>
            <person name="Satou M."/>
        </authorList>
    </citation>
    <scope>NUCLEOTIDE SEQUENCE</scope>
    <source>
        <strain evidence="3">MAFF 301350</strain>
    </source>
</reference>
<evidence type="ECO:0000259" key="2">
    <source>
        <dbReference type="Pfam" id="PF13400"/>
    </source>
</evidence>
<comment type="caution">
    <text evidence="3">The sequence shown here is derived from an EMBL/GenBank/DDBJ whole genome shotgun (WGS) entry which is preliminary data.</text>
</comment>
<gene>
    <name evidence="3" type="ORF">KUO17_22425</name>
</gene>
<sequence length="80" mass="8286">MLVASRFPARQRGAIGLMAALTLGLALLFSLLVIDSGRLYLEHRKLQRVVDMAALEAAGQTAVCVGVGPQAPVLAQASAA</sequence>
<dbReference type="InterPro" id="IPR028087">
    <property type="entry name" value="Tad_N"/>
</dbReference>
<keyword evidence="4" id="KW-1185">Reference proteome</keyword>
<accession>A0A9Q2XP28</accession>
<keyword evidence="1" id="KW-1133">Transmembrane helix</keyword>
<dbReference type="AlphaFoldDB" id="A0A9Q2XP28"/>
<proteinExistence type="predicted"/>